<feature type="region of interest" description="Disordered" evidence="1">
    <location>
        <begin position="1"/>
        <end position="33"/>
    </location>
</feature>
<dbReference type="EMBL" id="BPLQ01008199">
    <property type="protein sequence ID" value="GIY35874.1"/>
    <property type="molecule type" value="Genomic_DNA"/>
</dbReference>
<organism evidence="2 3">
    <name type="scientific">Caerostris darwini</name>
    <dbReference type="NCBI Taxonomy" id="1538125"/>
    <lineage>
        <taxon>Eukaryota</taxon>
        <taxon>Metazoa</taxon>
        <taxon>Ecdysozoa</taxon>
        <taxon>Arthropoda</taxon>
        <taxon>Chelicerata</taxon>
        <taxon>Arachnida</taxon>
        <taxon>Araneae</taxon>
        <taxon>Araneomorphae</taxon>
        <taxon>Entelegynae</taxon>
        <taxon>Araneoidea</taxon>
        <taxon>Araneidae</taxon>
        <taxon>Caerostris</taxon>
    </lineage>
</organism>
<dbReference type="Proteomes" id="UP001054837">
    <property type="component" value="Unassembled WGS sequence"/>
</dbReference>
<sequence length="176" mass="20408">MPDPLPNLPSFFFPDIHSRQHDRRNSSSSKSRGAPKCFRFFRIQKTEVMLIDDRNIAEIHAMRFFSEGLWTGTGRPNEISRKRRGVPRDGLHEAAGNSKLPRHGFWDFMEAFQAYGGETNDQIMTSMTIEAFLRLCSAMVPILLERRPCYDSDIKRLADLTILLTLVQFYDIPQRE</sequence>
<gene>
    <name evidence="2" type="ORF">CDAR_404491</name>
</gene>
<proteinExistence type="predicted"/>
<evidence type="ECO:0000256" key="1">
    <source>
        <dbReference type="SAM" id="MobiDB-lite"/>
    </source>
</evidence>
<protein>
    <submittedName>
        <fullName evidence="2">Uncharacterized protein</fullName>
    </submittedName>
</protein>
<feature type="compositionally biased region" description="Basic and acidic residues" evidence="1">
    <location>
        <begin position="16"/>
        <end position="25"/>
    </location>
</feature>
<keyword evidence="3" id="KW-1185">Reference proteome</keyword>
<evidence type="ECO:0000313" key="3">
    <source>
        <dbReference type="Proteomes" id="UP001054837"/>
    </source>
</evidence>
<evidence type="ECO:0000313" key="2">
    <source>
        <dbReference type="EMBL" id="GIY35874.1"/>
    </source>
</evidence>
<accession>A0AAV4SSA0</accession>
<name>A0AAV4SSA0_9ARAC</name>
<reference evidence="2 3" key="1">
    <citation type="submission" date="2021-06" db="EMBL/GenBank/DDBJ databases">
        <title>Caerostris darwini draft genome.</title>
        <authorList>
            <person name="Kono N."/>
            <person name="Arakawa K."/>
        </authorList>
    </citation>
    <scope>NUCLEOTIDE SEQUENCE [LARGE SCALE GENOMIC DNA]</scope>
</reference>
<dbReference type="AlphaFoldDB" id="A0AAV4SSA0"/>
<comment type="caution">
    <text evidence="2">The sequence shown here is derived from an EMBL/GenBank/DDBJ whole genome shotgun (WGS) entry which is preliminary data.</text>
</comment>